<feature type="compositionally biased region" description="Gly residues" evidence="3">
    <location>
        <begin position="184"/>
        <end position="207"/>
    </location>
</feature>
<name>F8P3A4_SERL9</name>
<dbReference type="GeneID" id="18813553"/>
<dbReference type="InterPro" id="IPR045255">
    <property type="entry name" value="RanBP1-like"/>
</dbReference>
<dbReference type="RefSeq" id="XP_007321173.1">
    <property type="nucleotide sequence ID" value="XM_007321111.1"/>
</dbReference>
<evidence type="ECO:0000256" key="3">
    <source>
        <dbReference type="SAM" id="MobiDB-lite"/>
    </source>
</evidence>
<dbReference type="KEGG" id="sla:SERLADRAFT_417027"/>
<feature type="compositionally biased region" description="Basic and acidic residues" evidence="3">
    <location>
        <begin position="146"/>
        <end position="155"/>
    </location>
</feature>
<comment type="subcellular location">
    <subcellularLocation>
        <location evidence="1">Nucleus</location>
    </subcellularLocation>
</comment>
<feature type="compositionally biased region" description="Basic and acidic residues" evidence="3">
    <location>
        <begin position="41"/>
        <end position="50"/>
    </location>
</feature>
<feature type="region of interest" description="Disordered" evidence="3">
    <location>
        <begin position="19"/>
        <end position="269"/>
    </location>
</feature>
<sequence length="361" mass="39083">MAKREEDSREDLILNTAIDVKHSRSASPSAEDVAEGSDQLLSRKREREVSLEPATPRAAATASSPHAPESKESRMSPAKKGRVQLDTTVEEDDAQQRSRTPSHPHSPPLSVSPPHEVKVRQISQGVEDISWRQKLTGAAGAALSSQERDTDHDVDSGGDDGVARAASGEDDMVQGEGDDKDGEVGVGAGAVLGGAGCWGAGGSGGEDASGEYRDREPEHEPDREATFGEKLRAERDGDEGREEEEDGKVMLTEQSVQTGEEEEETVHQNQWRERGTGTLKLNVRQSDGGGARLVMRKEAVYTVILNVTLFSGMKCFIAQDPRYLRFSVIEDGATTHYNLRVSNAKMAQELLEEINLNIPAA</sequence>
<dbReference type="AlphaFoldDB" id="F8P3A4"/>
<dbReference type="Proteomes" id="UP000008064">
    <property type="component" value="Unassembled WGS sequence"/>
</dbReference>
<organism>
    <name type="scientific">Serpula lacrymans var. lacrymans (strain S7.9)</name>
    <name type="common">Dry rot fungus</name>
    <dbReference type="NCBI Taxonomy" id="578457"/>
    <lineage>
        <taxon>Eukaryota</taxon>
        <taxon>Fungi</taxon>
        <taxon>Dikarya</taxon>
        <taxon>Basidiomycota</taxon>
        <taxon>Agaricomycotina</taxon>
        <taxon>Agaricomycetes</taxon>
        <taxon>Agaricomycetidae</taxon>
        <taxon>Boletales</taxon>
        <taxon>Coniophorineae</taxon>
        <taxon>Serpulaceae</taxon>
        <taxon>Serpula</taxon>
    </lineage>
</organism>
<feature type="compositionally biased region" description="Low complexity" evidence="3">
    <location>
        <begin position="53"/>
        <end position="67"/>
    </location>
</feature>
<feature type="compositionally biased region" description="Acidic residues" evidence="3">
    <location>
        <begin position="236"/>
        <end position="246"/>
    </location>
</feature>
<dbReference type="HOGENOM" id="CLU_767604_0_0_1"/>
<feature type="compositionally biased region" description="Acidic residues" evidence="3">
    <location>
        <begin position="168"/>
        <end position="181"/>
    </location>
</feature>
<evidence type="ECO:0000256" key="2">
    <source>
        <dbReference type="ARBA" id="ARBA00023242"/>
    </source>
</evidence>
<evidence type="ECO:0000256" key="1">
    <source>
        <dbReference type="ARBA" id="ARBA00004123"/>
    </source>
</evidence>
<proteinExistence type="predicted"/>
<accession>F8P3A4</accession>
<dbReference type="Pfam" id="PF00638">
    <property type="entry name" value="Ran_BP1"/>
    <property type="match status" value="1"/>
</dbReference>
<gene>
    <name evidence="5" type="ORF">SERLADRAFT_417027</name>
</gene>
<reference evidence="5" key="1">
    <citation type="submission" date="2011-04" db="EMBL/GenBank/DDBJ databases">
        <title>Evolution of plant cell wall degrading machinery underlies the functional diversity of forest fungi.</title>
        <authorList>
            <consortium name="US DOE Joint Genome Institute (JGI-PGF)"/>
            <person name="Eastwood D.C."/>
            <person name="Floudas D."/>
            <person name="Binder M."/>
            <person name="Majcherczyk A."/>
            <person name="Schneider P."/>
            <person name="Aerts A."/>
            <person name="Asiegbu F.O."/>
            <person name="Baker S.E."/>
            <person name="Barry K."/>
            <person name="Bendiksby M."/>
            <person name="Blumentritt M."/>
            <person name="Coutinho P.M."/>
            <person name="Cullen D."/>
            <person name="Cullen D."/>
            <person name="Gathman A."/>
            <person name="Goodell B."/>
            <person name="Henrissat B."/>
            <person name="Ihrmark K."/>
            <person name="Kauserud H."/>
            <person name="Kohler A."/>
            <person name="LaButti K."/>
            <person name="Lapidus A."/>
            <person name="Lavin J.L."/>
            <person name="Lee Y.-H."/>
            <person name="Lindquist E."/>
            <person name="Lilly W."/>
            <person name="Lucas S."/>
            <person name="Morin E."/>
            <person name="Murat C."/>
            <person name="Oguiza J.A."/>
            <person name="Park J."/>
            <person name="Pisabarro A.G."/>
            <person name="Riley R."/>
            <person name="Rosling A."/>
            <person name="Salamov A."/>
            <person name="Schmidt O."/>
            <person name="Schmutz J."/>
            <person name="Skrede I."/>
            <person name="Stenlid J."/>
            <person name="Wiebenga A."/>
            <person name="Xie X."/>
            <person name="Kues U."/>
            <person name="Hibbett D.S."/>
            <person name="Hoffmeister D."/>
            <person name="Hogberg N."/>
            <person name="Martin F."/>
            <person name="Grigoriev I.V."/>
            <person name="Watkinson S.C."/>
        </authorList>
    </citation>
    <scope>NUCLEOTIDE SEQUENCE</scope>
    <source>
        <strain evidence="5">S7.9</strain>
    </source>
</reference>
<dbReference type="OrthoDB" id="185618at2759"/>
<evidence type="ECO:0000259" key="4">
    <source>
        <dbReference type="PROSITE" id="PS50196"/>
    </source>
</evidence>
<dbReference type="SMART" id="SM00160">
    <property type="entry name" value="RanBD"/>
    <property type="match status" value="1"/>
</dbReference>
<dbReference type="SUPFAM" id="SSF50729">
    <property type="entry name" value="PH domain-like"/>
    <property type="match status" value="1"/>
</dbReference>
<feature type="compositionally biased region" description="Basic and acidic residues" evidence="3">
    <location>
        <begin position="210"/>
        <end position="235"/>
    </location>
</feature>
<dbReference type="InterPro" id="IPR011993">
    <property type="entry name" value="PH-like_dom_sf"/>
</dbReference>
<dbReference type="GO" id="GO:0005634">
    <property type="term" value="C:nucleus"/>
    <property type="evidence" value="ECO:0007669"/>
    <property type="project" value="UniProtKB-SubCell"/>
</dbReference>
<feature type="domain" description="RanBD1" evidence="4">
    <location>
        <begin position="229"/>
        <end position="314"/>
    </location>
</feature>
<protein>
    <recommendedName>
        <fullName evidence="4">RanBD1 domain-containing protein</fullName>
    </recommendedName>
</protein>
<dbReference type="EMBL" id="GL945437">
    <property type="protein sequence ID" value="EGO22635.1"/>
    <property type="molecule type" value="Genomic_DNA"/>
</dbReference>
<dbReference type="Gene3D" id="2.30.29.30">
    <property type="entry name" value="Pleckstrin-homology domain (PH domain)/Phosphotyrosine-binding domain (PTB)"/>
    <property type="match status" value="1"/>
</dbReference>
<dbReference type="PANTHER" id="PTHR23138:SF142">
    <property type="entry name" value="RAN-BINDING PROTEIN 3B-RELATED"/>
    <property type="match status" value="1"/>
</dbReference>
<dbReference type="InterPro" id="IPR000156">
    <property type="entry name" value="Ran_bind_dom"/>
</dbReference>
<evidence type="ECO:0000313" key="5">
    <source>
        <dbReference type="EMBL" id="EGO22635.1"/>
    </source>
</evidence>
<dbReference type="PROSITE" id="PS50196">
    <property type="entry name" value="RANBD1"/>
    <property type="match status" value="1"/>
</dbReference>
<dbReference type="PANTHER" id="PTHR23138">
    <property type="entry name" value="RAN BINDING PROTEIN"/>
    <property type="match status" value="1"/>
</dbReference>
<keyword evidence="2" id="KW-0539">Nucleus</keyword>